<organism evidence="1 2">
    <name type="scientific">Auriscalpium vulgare</name>
    <dbReference type="NCBI Taxonomy" id="40419"/>
    <lineage>
        <taxon>Eukaryota</taxon>
        <taxon>Fungi</taxon>
        <taxon>Dikarya</taxon>
        <taxon>Basidiomycota</taxon>
        <taxon>Agaricomycotina</taxon>
        <taxon>Agaricomycetes</taxon>
        <taxon>Russulales</taxon>
        <taxon>Auriscalpiaceae</taxon>
        <taxon>Auriscalpium</taxon>
    </lineage>
</organism>
<sequence length="706" mass="75844">MPAENTKTSTTARKANLDGPHATTAEARRASKAPTDVTPEQSYASAAGRGLRRSQRGSRASMPMDTAADNAVKEDQTADTKDSKGTPDIASKNPFDVLDDDETMSPLSDEEDGDATPTPNDAPAKEEAPTPSAATPAPEQTAPEPTQAAQQEPTVAKEEPSPLDTQHAKDDVPSTPLPKTKGKGKGKARASHPKTPPPPSPSTIPDSSPVHGSSGTTDSQRAGSRTAAGGAYPGDWAEGAFEFIHDLQGEYASTYAAQPAPTPAFLFATSVGMTPDGKVRPTASMEEVEDEDAEPVRKRRREASGSFVRSSPPLPTPTRFRARTPPRNVPRTQKKAYTPNPAPDDGNNPAPAPATATAAPPANRSTASRLRQALVRPAAVAGSSTAHASNGLTIADFPVVHYTHSGNLLQYVAMHQVDRWDEEETPHLLLDIFDQQAKNPDAHATVGAVICSKITEWTGEEDPHVAPPIQSDEGAAANIFPSVFFVSNISARSRDFLLRQRILDCDKFSAHAVPHRLISPAYLFPLGGFTTTSVTKVAAIVADKWISQESCDGLGKIIQDNANKPVPLTDEHVRRFIQSLHVKRVDTKGPGGILIPRFIILIDPNTIPDDDFWYILRDHFLSLTYQSPMEGTGTLQQPLYCHICHGCDHPRGLCPFPNVPGWKGPEHDTPNRGNNSNNSNGRARGRGEDNFAPRGGFFGARRGRRF</sequence>
<dbReference type="EMBL" id="MU275839">
    <property type="protein sequence ID" value="KAI0053709.1"/>
    <property type="molecule type" value="Genomic_DNA"/>
</dbReference>
<accession>A0ACB8SAU2</accession>
<keyword evidence="2" id="KW-1185">Reference proteome</keyword>
<comment type="caution">
    <text evidence="1">The sequence shown here is derived from an EMBL/GenBank/DDBJ whole genome shotgun (WGS) entry which is preliminary data.</text>
</comment>
<protein>
    <submittedName>
        <fullName evidence="1">Uncharacterized protein</fullName>
    </submittedName>
</protein>
<dbReference type="Proteomes" id="UP000814033">
    <property type="component" value="Unassembled WGS sequence"/>
</dbReference>
<gene>
    <name evidence="1" type="ORF">FA95DRAFT_1600844</name>
</gene>
<reference evidence="1" key="2">
    <citation type="journal article" date="2022" name="New Phytol.">
        <title>Evolutionary transition to the ectomycorrhizal habit in the genomes of a hyperdiverse lineage of mushroom-forming fungi.</title>
        <authorList>
            <person name="Looney B."/>
            <person name="Miyauchi S."/>
            <person name="Morin E."/>
            <person name="Drula E."/>
            <person name="Courty P.E."/>
            <person name="Kohler A."/>
            <person name="Kuo A."/>
            <person name="LaButti K."/>
            <person name="Pangilinan J."/>
            <person name="Lipzen A."/>
            <person name="Riley R."/>
            <person name="Andreopoulos W."/>
            <person name="He G."/>
            <person name="Johnson J."/>
            <person name="Nolan M."/>
            <person name="Tritt A."/>
            <person name="Barry K.W."/>
            <person name="Grigoriev I.V."/>
            <person name="Nagy L.G."/>
            <person name="Hibbett D."/>
            <person name="Henrissat B."/>
            <person name="Matheny P.B."/>
            <person name="Labbe J."/>
            <person name="Martin F.M."/>
        </authorList>
    </citation>
    <scope>NUCLEOTIDE SEQUENCE</scope>
    <source>
        <strain evidence="1">FP105234-sp</strain>
    </source>
</reference>
<evidence type="ECO:0000313" key="2">
    <source>
        <dbReference type="Proteomes" id="UP000814033"/>
    </source>
</evidence>
<name>A0ACB8SAU2_9AGAM</name>
<proteinExistence type="predicted"/>
<evidence type="ECO:0000313" key="1">
    <source>
        <dbReference type="EMBL" id="KAI0053709.1"/>
    </source>
</evidence>
<reference evidence="1" key="1">
    <citation type="submission" date="2021-02" db="EMBL/GenBank/DDBJ databases">
        <authorList>
            <consortium name="DOE Joint Genome Institute"/>
            <person name="Ahrendt S."/>
            <person name="Looney B.P."/>
            <person name="Miyauchi S."/>
            <person name="Morin E."/>
            <person name="Drula E."/>
            <person name="Courty P.E."/>
            <person name="Chicoki N."/>
            <person name="Fauchery L."/>
            <person name="Kohler A."/>
            <person name="Kuo A."/>
            <person name="Labutti K."/>
            <person name="Pangilinan J."/>
            <person name="Lipzen A."/>
            <person name="Riley R."/>
            <person name="Andreopoulos W."/>
            <person name="He G."/>
            <person name="Johnson J."/>
            <person name="Barry K.W."/>
            <person name="Grigoriev I.V."/>
            <person name="Nagy L."/>
            <person name="Hibbett D."/>
            <person name="Henrissat B."/>
            <person name="Matheny P.B."/>
            <person name="Labbe J."/>
            <person name="Martin F."/>
        </authorList>
    </citation>
    <scope>NUCLEOTIDE SEQUENCE</scope>
    <source>
        <strain evidence="1">FP105234-sp</strain>
    </source>
</reference>